<evidence type="ECO:0000313" key="1">
    <source>
        <dbReference type="EMBL" id="OCF51149.1"/>
    </source>
</evidence>
<sequence length="755" mass="83643">MEAGLLDPSFAARASCSAEHQHRHTLPTTSTLLPLQVSSGDDKCNDLKRRKLSPDIYQTIPSRLSSPSVTLPQPLNTVTNAALLYHFAISAHRASHVHLQQAFVHPSISSTTIANVHLFPLYSADPPRPFAHDPNAAAKALDLQLLALDLLRAGLSQGGLSEKEKVAFGLEFGIIGLKAYSALYKPVVGKGKTSNGKQVDAARLIGDIQEIVGQSHFISGRQTSFTPMRLQLELLNARIAFLQNKFHLGKRMIQQALANQREQSSHRYALYLLYLEYIESTGSADYLTVADDLMAEAYSKGHIQVVQLAALAKARSVFVHRRWELASQALSSLSAVLGLTEDLSRPVAITGEGDERTWQASMLVHYMILRSLWSGRIGDDSSARTSLKHIYDFMDGTAESEAFHKIRANGGIMMLHLPGSEPLRVQVTPPNILYLLTYLTTVVSRRDFAGSNATCKSILHSNALRRYEDIARADDMWDVGYSEFHGVSRVEKQQKEVMTIRGEMMLEHATALLFRSDLEAGYELLLQSIEHLRRHDLFQPFAPHICLLFAQFAMLIGAGPLAARFYTACLQLINSGSEFGLIATIGLLGSQGRLSKLTENPVNRDLVSGLVEKCKGSTSAMFNGAGHLLASLTDENVVNSKKQLSTAYEISAKSNNNFLRLLIFAFTTSTHHYGGRERMYRQLETGKELAKMMGGKDRPDGVGQVILGLWFAYRLKEYYRQEGSQERANQAREGIKNHLNRLEKIKLQSAAMLAP</sequence>
<gene>
    <name evidence="1" type="ORF">I206_03215</name>
</gene>
<dbReference type="OrthoDB" id="5565328at2759"/>
<organism evidence="1">
    <name type="scientific">Kwoniella pini CBS 10737</name>
    <dbReference type="NCBI Taxonomy" id="1296096"/>
    <lineage>
        <taxon>Eukaryota</taxon>
        <taxon>Fungi</taxon>
        <taxon>Dikarya</taxon>
        <taxon>Basidiomycota</taxon>
        <taxon>Agaricomycotina</taxon>
        <taxon>Tremellomycetes</taxon>
        <taxon>Tremellales</taxon>
        <taxon>Cryptococcaceae</taxon>
        <taxon>Kwoniella</taxon>
    </lineage>
</organism>
<reference evidence="1" key="2">
    <citation type="submission" date="2016-07" db="EMBL/GenBank/DDBJ databases">
        <title>Evolution of pathogenesis and genome organization in the Tremellales.</title>
        <authorList>
            <person name="Cuomo C."/>
            <person name="Litvintseva A."/>
            <person name="Heitman J."/>
            <person name="Chen Y."/>
            <person name="Sun S."/>
            <person name="Springer D."/>
            <person name="Dromer F."/>
            <person name="Young S."/>
            <person name="Zeng Q."/>
            <person name="Chapman S."/>
            <person name="Gujja S."/>
            <person name="Saif S."/>
            <person name="Birren B."/>
        </authorList>
    </citation>
    <scope>NUCLEOTIDE SEQUENCE</scope>
    <source>
        <strain evidence="1">CBS 10737</strain>
    </source>
</reference>
<reference evidence="1" key="1">
    <citation type="submission" date="2013-07" db="EMBL/GenBank/DDBJ databases">
        <title>The Genome Sequence of Cryptococcus pinus CBS10737.</title>
        <authorList>
            <consortium name="The Broad Institute Genome Sequencing Platform"/>
            <person name="Cuomo C."/>
            <person name="Litvintseva A."/>
            <person name="Chen Y."/>
            <person name="Heitman J."/>
            <person name="Sun S."/>
            <person name="Springer D."/>
            <person name="Dromer F."/>
            <person name="Young S.K."/>
            <person name="Zeng Q."/>
            <person name="Gargeya S."/>
            <person name="Fitzgerald M."/>
            <person name="Abouelleil A."/>
            <person name="Alvarado L."/>
            <person name="Berlin A.M."/>
            <person name="Chapman S.B."/>
            <person name="Dewar J."/>
            <person name="Goldberg J."/>
            <person name="Griggs A."/>
            <person name="Gujja S."/>
            <person name="Hansen M."/>
            <person name="Howarth C."/>
            <person name="Imamovic A."/>
            <person name="Larimer J."/>
            <person name="McCowan C."/>
            <person name="Murphy C."/>
            <person name="Pearson M."/>
            <person name="Priest M."/>
            <person name="Roberts A."/>
            <person name="Saif S."/>
            <person name="Shea T."/>
            <person name="Sykes S."/>
            <person name="Wortman J."/>
            <person name="Nusbaum C."/>
            <person name="Birren B."/>
        </authorList>
    </citation>
    <scope>NUCLEOTIDE SEQUENCE [LARGE SCALE GENOMIC DNA]</scope>
    <source>
        <strain evidence="1">CBS 10737</strain>
    </source>
</reference>
<name>A0A1B9I6Q3_9TREE</name>
<protein>
    <recommendedName>
        <fullName evidence="2">Anaphase-promoting complex subunit 5</fullName>
    </recommendedName>
</protein>
<evidence type="ECO:0008006" key="2">
    <source>
        <dbReference type="Google" id="ProtNLM"/>
    </source>
</evidence>
<accession>A0A1B9I6Q3</accession>
<dbReference type="AlphaFoldDB" id="A0A1B9I6Q3"/>
<dbReference type="EMBL" id="KI894009">
    <property type="protein sequence ID" value="OCF51149.1"/>
    <property type="molecule type" value="Genomic_DNA"/>
</dbReference>
<proteinExistence type="predicted"/>